<proteinExistence type="predicted"/>
<dbReference type="InterPro" id="IPR011009">
    <property type="entry name" value="Kinase-like_dom_sf"/>
</dbReference>
<dbReference type="PATRIC" id="fig|369723.5.peg.2346"/>
<dbReference type="AlphaFoldDB" id="A4X784"/>
<evidence type="ECO:0000313" key="2">
    <source>
        <dbReference type="EMBL" id="ABP54734.1"/>
    </source>
</evidence>
<keyword evidence="3" id="KW-1185">Reference proteome</keyword>
<feature type="domain" description="Aminoglycoside phosphotransferase" evidence="1">
    <location>
        <begin position="48"/>
        <end position="235"/>
    </location>
</feature>
<protein>
    <submittedName>
        <fullName evidence="2">Aminoglycoside phosphotransferase</fullName>
    </submittedName>
</protein>
<dbReference type="EMBL" id="CP000667">
    <property type="protein sequence ID" value="ABP54734.1"/>
    <property type="molecule type" value="Genomic_DNA"/>
</dbReference>
<dbReference type="Pfam" id="PF01636">
    <property type="entry name" value="APH"/>
    <property type="match status" value="1"/>
</dbReference>
<dbReference type="InterPro" id="IPR002575">
    <property type="entry name" value="Aminoglycoside_PTrfase"/>
</dbReference>
<dbReference type="STRING" id="369723.Strop_2284"/>
<evidence type="ECO:0000313" key="3">
    <source>
        <dbReference type="Proteomes" id="UP000000235"/>
    </source>
</evidence>
<gene>
    <name evidence="2" type="ordered locus">Strop_2284</name>
</gene>
<dbReference type="eggNOG" id="COG3173">
    <property type="taxonomic scope" value="Bacteria"/>
</dbReference>
<name>A4X784_SALTO</name>
<dbReference type="HOGENOM" id="CLU_077925_0_0_11"/>
<sequence>MVSATGARIGWVDLPSAVRGAVERGVGSPVVAAVSQPGGFSPGTADRVVTTDGRRAFVKAVGCGLNETAVALHRVEARVAAAIPCEVPAPRLLACHDDGEWIALVFEDVEGRHPSTPWSPGEVSTVFATLADLARVTSPCHLPVPTALQQCGPDLAGWRQLATNRPPMLDSWVAARLPMLQAAADRALAGLEGQTLVHADLRADNLLLRADGTVAIVDWPHACRGPAWLDRLLLCVNLLLHGGVDIDQLVKHLARDTATPEDLLIDVLTGYAGYFLDAARQPSPPGLPTLRAFQRAQADALLPWVRRQLTVREGAGRRR</sequence>
<dbReference type="Proteomes" id="UP000000235">
    <property type="component" value="Chromosome"/>
</dbReference>
<evidence type="ECO:0000259" key="1">
    <source>
        <dbReference type="Pfam" id="PF01636"/>
    </source>
</evidence>
<dbReference type="PROSITE" id="PS00109">
    <property type="entry name" value="PROTEIN_KINASE_TYR"/>
    <property type="match status" value="1"/>
</dbReference>
<organism evidence="2 3">
    <name type="scientific">Salinispora tropica (strain ATCC BAA-916 / DSM 44818 / JCM 13857 / NBRC 105044 / CNB-440)</name>
    <dbReference type="NCBI Taxonomy" id="369723"/>
    <lineage>
        <taxon>Bacteria</taxon>
        <taxon>Bacillati</taxon>
        <taxon>Actinomycetota</taxon>
        <taxon>Actinomycetes</taxon>
        <taxon>Micromonosporales</taxon>
        <taxon>Micromonosporaceae</taxon>
        <taxon>Salinispora</taxon>
    </lineage>
</organism>
<dbReference type="SUPFAM" id="SSF56112">
    <property type="entry name" value="Protein kinase-like (PK-like)"/>
    <property type="match status" value="1"/>
</dbReference>
<dbReference type="GO" id="GO:0004672">
    <property type="term" value="F:protein kinase activity"/>
    <property type="evidence" value="ECO:0007669"/>
    <property type="project" value="InterPro"/>
</dbReference>
<dbReference type="InterPro" id="IPR008266">
    <property type="entry name" value="Tyr_kinase_AS"/>
</dbReference>
<reference evidence="3" key="1">
    <citation type="journal article" date="2007" name="Proc. Natl. Acad. Sci. U.S.A.">
        <title>Genome sequencing reveals complex secondary metabolome in the marine actinomycete Salinispora tropica.</title>
        <authorList>
            <person name="Udwary D.W."/>
            <person name="Zeigler L."/>
            <person name="Asolkar R.N."/>
            <person name="Singan V."/>
            <person name="Lapidus A."/>
            <person name="Fenical W."/>
            <person name="Jensen P.R."/>
            <person name="Moore B.S."/>
        </authorList>
    </citation>
    <scope>NUCLEOTIDE SEQUENCE [LARGE SCALE GENOMIC DNA]</scope>
    <source>
        <strain evidence="3">ATCC BAA-916 / DSM 44818 / CNB-440</strain>
    </source>
</reference>
<accession>A4X784</accession>
<dbReference type="KEGG" id="stp:Strop_2284"/>
<dbReference type="Gene3D" id="3.90.1200.10">
    <property type="match status" value="1"/>
</dbReference>
<dbReference type="RefSeq" id="WP_012013515.1">
    <property type="nucleotide sequence ID" value="NC_009380.1"/>
</dbReference>
<keyword evidence="2" id="KW-0808">Transferase</keyword>